<dbReference type="AlphaFoldDB" id="A0A370Q2Q0"/>
<comment type="caution">
    <text evidence="1">The sequence shown here is derived from an EMBL/GenBank/DDBJ whole genome shotgun (WGS) entry which is preliminary data.</text>
</comment>
<keyword evidence="2" id="KW-1185">Reference proteome</keyword>
<reference evidence="1 2" key="1">
    <citation type="submission" date="2018-07" db="EMBL/GenBank/DDBJ databases">
        <title>Genomic Encyclopedia of Type Strains, Phase IV (KMG-IV): sequencing the most valuable type-strain genomes for metagenomic binning, comparative biology and taxonomic classification.</title>
        <authorList>
            <person name="Goeker M."/>
        </authorList>
    </citation>
    <scope>NUCLEOTIDE SEQUENCE [LARGE SCALE GENOMIC DNA]</scope>
    <source>
        <strain evidence="1 2">DSM 101478</strain>
    </source>
</reference>
<evidence type="ECO:0000313" key="2">
    <source>
        <dbReference type="Proteomes" id="UP000255317"/>
    </source>
</evidence>
<dbReference type="OrthoDB" id="997423at2"/>
<dbReference type="RefSeq" id="WP_115124807.1">
    <property type="nucleotide sequence ID" value="NZ_QRAO01000018.1"/>
</dbReference>
<protein>
    <submittedName>
        <fullName evidence="1">Uncharacterized protein</fullName>
    </submittedName>
</protein>
<accession>A0A370Q2Q0</accession>
<dbReference type="PROSITE" id="PS51257">
    <property type="entry name" value="PROKAR_LIPOPROTEIN"/>
    <property type="match status" value="1"/>
</dbReference>
<organism evidence="1 2">
    <name type="scientific">Marinirhabdus gelatinilytica</name>
    <dbReference type="NCBI Taxonomy" id="1703343"/>
    <lineage>
        <taxon>Bacteria</taxon>
        <taxon>Pseudomonadati</taxon>
        <taxon>Bacteroidota</taxon>
        <taxon>Flavobacteriia</taxon>
        <taxon>Flavobacteriales</taxon>
        <taxon>Flavobacteriaceae</taxon>
    </lineage>
</organism>
<proteinExistence type="predicted"/>
<dbReference type="EMBL" id="QRAO01000018">
    <property type="protein sequence ID" value="RDK82642.1"/>
    <property type="molecule type" value="Genomic_DNA"/>
</dbReference>
<gene>
    <name evidence="1" type="ORF">C8D94_1186</name>
</gene>
<name>A0A370Q2Q0_9FLAO</name>
<dbReference type="Proteomes" id="UP000255317">
    <property type="component" value="Unassembled WGS sequence"/>
</dbReference>
<evidence type="ECO:0000313" key="1">
    <source>
        <dbReference type="EMBL" id="RDK82642.1"/>
    </source>
</evidence>
<sequence length="238" mass="27863">MKNIIILGITLIFLTSCGNDEKPKVIYPENENIETAELKKDSTLIEIADIPIHIDSTKYLIHPIGEYRMYGSRGKVYFGSSSYGSGSFSITNYNRYEITGNLHNLKFQQLDSDNLTSLTTKNIRIKSITFLRDIYDNTKKQILIYRVLDKDTNRDNELDDNDVETLYISNIDGSEFEKLTSEYQELIDWKELGIKNRIYFRSIEDTNKNGEFDKDDKVHYQYVDFNNDKRIVKEYKPI</sequence>